<feature type="domain" description="FAD/NAD(P)-binding" evidence="9">
    <location>
        <begin position="5"/>
        <end position="284"/>
    </location>
</feature>
<keyword evidence="5" id="KW-1015">Disulfide bond</keyword>
<dbReference type="SUPFAM" id="SSF51905">
    <property type="entry name" value="FAD/NAD(P)-binding domain"/>
    <property type="match status" value="1"/>
</dbReference>
<dbReference type="Gene3D" id="3.50.50.60">
    <property type="entry name" value="FAD/NAD(P)-binding domain"/>
    <property type="match status" value="2"/>
</dbReference>
<dbReference type="Proteomes" id="UP000231267">
    <property type="component" value="Unassembled WGS sequence"/>
</dbReference>
<protein>
    <recommendedName>
        <fullName evidence="7">Thioredoxin reductase</fullName>
        <ecNumber evidence="7">1.8.1.9</ecNumber>
    </recommendedName>
</protein>
<dbReference type="NCBIfam" id="TIGR01292">
    <property type="entry name" value="TRX_reduct"/>
    <property type="match status" value="1"/>
</dbReference>
<evidence type="ECO:0000313" key="10">
    <source>
        <dbReference type="EMBL" id="PIW67011.1"/>
    </source>
</evidence>
<evidence type="ECO:0000259" key="9">
    <source>
        <dbReference type="Pfam" id="PF07992"/>
    </source>
</evidence>
<dbReference type="Pfam" id="PF07992">
    <property type="entry name" value="Pyr_redox_2"/>
    <property type="match status" value="1"/>
</dbReference>
<evidence type="ECO:0000256" key="6">
    <source>
        <dbReference type="ARBA" id="ARBA00023284"/>
    </source>
</evidence>
<keyword evidence="6 7" id="KW-0676">Redox-active center</keyword>
<sequence>MDKIDVAVVGAGPAGLTSGIYLGRARLKTVIFEKAIAGGQMAISEWIENYPGFSEGISGQDLSMKMREQAVKCGAEIIEDEITGLKNPDNIFILKASGGKEYQAMAVVIAAGAVPRKMNVPGEEEFVGRGVSYCATCDAPLFKEKTVVVVGGGDTAVQEAIFLAKYAKKVYLAHRRDRLRATKILAERLLANKKIEPIWSSVLTGINGDKKVTSAVVSGRKIECDGVFIFAGIVPSSRIVKELVDVDEAGHIITDENMNTSRKGIFACGDVRKKSLWQVVTACGDAAVAAVSAQYYVENLKGTAY</sequence>
<dbReference type="PRINTS" id="PR00368">
    <property type="entry name" value="FADPNR"/>
</dbReference>
<keyword evidence="8" id="KW-0521">NADP</keyword>
<dbReference type="GO" id="GO:0005737">
    <property type="term" value="C:cytoplasm"/>
    <property type="evidence" value="ECO:0007669"/>
    <property type="project" value="InterPro"/>
</dbReference>
<dbReference type="EC" id="1.8.1.9" evidence="7"/>
<dbReference type="GO" id="GO:0019430">
    <property type="term" value="P:removal of superoxide radicals"/>
    <property type="evidence" value="ECO:0007669"/>
    <property type="project" value="UniProtKB-UniRule"/>
</dbReference>
<reference evidence="10 11" key="1">
    <citation type="submission" date="2017-09" db="EMBL/GenBank/DDBJ databases">
        <title>Depth-based differentiation of microbial function through sediment-hosted aquifers and enrichment of novel symbionts in the deep terrestrial subsurface.</title>
        <authorList>
            <person name="Probst A.J."/>
            <person name="Ladd B."/>
            <person name="Jarett J.K."/>
            <person name="Geller-Mcgrath D.E."/>
            <person name="Sieber C.M."/>
            <person name="Emerson J.B."/>
            <person name="Anantharaman K."/>
            <person name="Thomas B.C."/>
            <person name="Malmstrom R."/>
            <person name="Stieglmeier M."/>
            <person name="Klingl A."/>
            <person name="Woyke T."/>
            <person name="Ryan C.M."/>
            <person name="Banfield J.F."/>
        </authorList>
    </citation>
    <scope>NUCLEOTIDE SEQUENCE [LARGE SCALE GENOMIC DNA]</scope>
    <source>
        <strain evidence="10">CG12_big_fil_rev_8_21_14_0_65_43_15</strain>
    </source>
</reference>
<dbReference type="InterPro" id="IPR050097">
    <property type="entry name" value="Ferredoxin-NADP_redctase_2"/>
</dbReference>
<dbReference type="PROSITE" id="PS00573">
    <property type="entry name" value="PYRIDINE_REDOX_2"/>
    <property type="match status" value="1"/>
</dbReference>
<dbReference type="PRINTS" id="PR00469">
    <property type="entry name" value="PNDRDTASEII"/>
</dbReference>
<evidence type="ECO:0000256" key="3">
    <source>
        <dbReference type="ARBA" id="ARBA00022827"/>
    </source>
</evidence>
<keyword evidence="3 7" id="KW-0274">FAD</keyword>
<organism evidence="10 11">
    <name type="scientific">Candidatus Taenaricola geysiri</name>
    <dbReference type="NCBI Taxonomy" id="1974752"/>
    <lineage>
        <taxon>Bacteria</taxon>
        <taxon>Pseudomonadati</taxon>
        <taxon>Candidatus Omnitrophota</taxon>
        <taxon>Candidatus Taenaricola</taxon>
    </lineage>
</organism>
<comment type="cofactor">
    <cofactor evidence="8">
        <name>FAD</name>
        <dbReference type="ChEBI" id="CHEBI:57692"/>
    </cofactor>
    <text evidence="8">Binds 1 FAD per subunit.</text>
</comment>
<dbReference type="PANTHER" id="PTHR48105">
    <property type="entry name" value="THIOREDOXIN REDUCTASE 1-RELATED-RELATED"/>
    <property type="match status" value="1"/>
</dbReference>
<comment type="subunit">
    <text evidence="7">Homodimer.</text>
</comment>
<comment type="similarity">
    <text evidence="1 7">Belongs to the class-II pyridine nucleotide-disulfide oxidoreductase family.</text>
</comment>
<dbReference type="EMBL" id="PFGP01000006">
    <property type="protein sequence ID" value="PIW67011.1"/>
    <property type="molecule type" value="Genomic_DNA"/>
</dbReference>
<dbReference type="InterPro" id="IPR005982">
    <property type="entry name" value="Thioredox_Rdtase"/>
</dbReference>
<dbReference type="GO" id="GO:0004791">
    <property type="term" value="F:thioredoxin-disulfide reductase (NADPH) activity"/>
    <property type="evidence" value="ECO:0007669"/>
    <property type="project" value="UniProtKB-UniRule"/>
</dbReference>
<keyword evidence="2 7" id="KW-0285">Flavoprotein</keyword>
<evidence type="ECO:0000313" key="11">
    <source>
        <dbReference type="Proteomes" id="UP000231267"/>
    </source>
</evidence>
<evidence type="ECO:0000256" key="7">
    <source>
        <dbReference type="RuleBase" id="RU003880"/>
    </source>
</evidence>
<evidence type="ECO:0000256" key="1">
    <source>
        <dbReference type="ARBA" id="ARBA00009333"/>
    </source>
</evidence>
<evidence type="ECO:0000256" key="5">
    <source>
        <dbReference type="ARBA" id="ARBA00023157"/>
    </source>
</evidence>
<proteinExistence type="inferred from homology"/>
<name>A0A2J0LGQ8_9BACT</name>
<gene>
    <name evidence="10" type="primary">trxB</name>
    <name evidence="10" type="ORF">COW11_00265</name>
</gene>
<evidence type="ECO:0000256" key="2">
    <source>
        <dbReference type="ARBA" id="ARBA00022630"/>
    </source>
</evidence>
<evidence type="ECO:0000256" key="8">
    <source>
        <dbReference type="RuleBase" id="RU003881"/>
    </source>
</evidence>
<keyword evidence="4 7" id="KW-0560">Oxidoreductase</keyword>
<comment type="caution">
    <text evidence="10">The sequence shown here is derived from an EMBL/GenBank/DDBJ whole genome shotgun (WGS) entry which is preliminary data.</text>
</comment>
<accession>A0A2J0LGQ8</accession>
<evidence type="ECO:0000256" key="4">
    <source>
        <dbReference type="ARBA" id="ARBA00023002"/>
    </source>
</evidence>
<dbReference type="AlphaFoldDB" id="A0A2J0LGQ8"/>
<dbReference type="InterPro" id="IPR036188">
    <property type="entry name" value="FAD/NAD-bd_sf"/>
</dbReference>
<dbReference type="InterPro" id="IPR008255">
    <property type="entry name" value="Pyr_nucl-diS_OxRdtase_2_AS"/>
</dbReference>
<dbReference type="InterPro" id="IPR023753">
    <property type="entry name" value="FAD/NAD-binding_dom"/>
</dbReference>
<comment type="catalytic activity">
    <reaction evidence="7">
        <text>[thioredoxin]-dithiol + NADP(+) = [thioredoxin]-disulfide + NADPH + H(+)</text>
        <dbReference type="Rhea" id="RHEA:20345"/>
        <dbReference type="Rhea" id="RHEA-COMP:10698"/>
        <dbReference type="Rhea" id="RHEA-COMP:10700"/>
        <dbReference type="ChEBI" id="CHEBI:15378"/>
        <dbReference type="ChEBI" id="CHEBI:29950"/>
        <dbReference type="ChEBI" id="CHEBI:50058"/>
        <dbReference type="ChEBI" id="CHEBI:57783"/>
        <dbReference type="ChEBI" id="CHEBI:58349"/>
        <dbReference type="EC" id="1.8.1.9"/>
    </reaction>
</comment>